<sequence length="362" mass="39062">MAKVCFLLAALCGLASLSVTLAEPSSNPMYGAAPAKYPAPATYPAAPAPAKYETPTTTAKYEEKKEEYPMKMEYKKEEQPMMPESKKETYPNKMEYGGKKYRRSIDEDAEESHSDPMKRPMMYKLTPTDLKAVRDAVISKLLSAESDPVRRPATAGILTDLFKFLVRDENDFTMASDPVRRGGKSKFAGQLAGNLAGGVLGGLLNDENCWRVGLSRKQAKVVRDAVMTKLVMESDPAFRKSFGKTFAQEGAGAVGSFIGSKIRGGDPLSVTVADLVQMYGRDPARFPGKFLGKLAGNLGSGVLGGLFGNEETVGDLMYGRDPARRKFLGNVAGSLGAGVVGGLLGNEEALSMEELDDMMDDF</sequence>
<protein>
    <submittedName>
        <fullName evidence="2">Uncharacterized protein</fullName>
    </submittedName>
</protein>
<dbReference type="OrthoDB" id="6377182at2759"/>
<feature type="chain" id="PRO_5003236884" evidence="1">
    <location>
        <begin position="23"/>
        <end position="362"/>
    </location>
</feature>
<reference evidence="2 3" key="1">
    <citation type="journal article" date="2011" name="Science">
        <title>The ecoresponsive genome of Daphnia pulex.</title>
        <authorList>
            <person name="Colbourne J.K."/>
            <person name="Pfrender M.E."/>
            <person name="Gilbert D."/>
            <person name="Thomas W.K."/>
            <person name="Tucker A."/>
            <person name="Oakley T.H."/>
            <person name="Tokishita S."/>
            <person name="Aerts A."/>
            <person name="Arnold G.J."/>
            <person name="Basu M.K."/>
            <person name="Bauer D.J."/>
            <person name="Caceres C.E."/>
            <person name="Carmel L."/>
            <person name="Casola C."/>
            <person name="Choi J.H."/>
            <person name="Detter J.C."/>
            <person name="Dong Q."/>
            <person name="Dusheyko S."/>
            <person name="Eads B.D."/>
            <person name="Frohlich T."/>
            <person name="Geiler-Samerotte K.A."/>
            <person name="Gerlach D."/>
            <person name="Hatcher P."/>
            <person name="Jogdeo S."/>
            <person name="Krijgsveld J."/>
            <person name="Kriventseva E.V."/>
            <person name="Kultz D."/>
            <person name="Laforsch C."/>
            <person name="Lindquist E."/>
            <person name="Lopez J."/>
            <person name="Manak J.R."/>
            <person name="Muller J."/>
            <person name="Pangilinan J."/>
            <person name="Patwardhan R.P."/>
            <person name="Pitluck S."/>
            <person name="Pritham E.J."/>
            <person name="Rechtsteiner A."/>
            <person name="Rho M."/>
            <person name="Rogozin I.B."/>
            <person name="Sakarya O."/>
            <person name="Salamov A."/>
            <person name="Schaack S."/>
            <person name="Shapiro H."/>
            <person name="Shiga Y."/>
            <person name="Skalitzky C."/>
            <person name="Smith Z."/>
            <person name="Souvorov A."/>
            <person name="Sung W."/>
            <person name="Tang Z."/>
            <person name="Tsuchiya D."/>
            <person name="Tu H."/>
            <person name="Vos H."/>
            <person name="Wang M."/>
            <person name="Wolf Y.I."/>
            <person name="Yamagata H."/>
            <person name="Yamada T."/>
            <person name="Ye Y."/>
            <person name="Shaw J.R."/>
            <person name="Andrews J."/>
            <person name="Crease T.J."/>
            <person name="Tang H."/>
            <person name="Lucas S.M."/>
            <person name="Robertson H.M."/>
            <person name="Bork P."/>
            <person name="Koonin E.V."/>
            <person name="Zdobnov E.M."/>
            <person name="Grigoriev I.V."/>
            <person name="Lynch M."/>
            <person name="Boore J.L."/>
        </authorList>
    </citation>
    <scope>NUCLEOTIDE SEQUENCE [LARGE SCALE GENOMIC DNA]</scope>
</reference>
<keyword evidence="3" id="KW-1185">Reference proteome</keyword>
<name>E9GD55_DAPPU</name>
<dbReference type="Proteomes" id="UP000000305">
    <property type="component" value="Unassembled WGS sequence"/>
</dbReference>
<evidence type="ECO:0000256" key="1">
    <source>
        <dbReference type="SAM" id="SignalP"/>
    </source>
</evidence>
<dbReference type="HOGENOM" id="CLU_765627_0_0_1"/>
<feature type="signal peptide" evidence="1">
    <location>
        <begin position="1"/>
        <end position="22"/>
    </location>
</feature>
<accession>E9GD55</accession>
<evidence type="ECO:0000313" key="2">
    <source>
        <dbReference type="EMBL" id="EFX82676.1"/>
    </source>
</evidence>
<proteinExistence type="predicted"/>
<organism evidence="2 3">
    <name type="scientific">Daphnia pulex</name>
    <name type="common">Water flea</name>
    <dbReference type="NCBI Taxonomy" id="6669"/>
    <lineage>
        <taxon>Eukaryota</taxon>
        <taxon>Metazoa</taxon>
        <taxon>Ecdysozoa</taxon>
        <taxon>Arthropoda</taxon>
        <taxon>Crustacea</taxon>
        <taxon>Branchiopoda</taxon>
        <taxon>Diplostraca</taxon>
        <taxon>Cladocera</taxon>
        <taxon>Anomopoda</taxon>
        <taxon>Daphniidae</taxon>
        <taxon>Daphnia</taxon>
    </lineage>
</organism>
<evidence type="ECO:0000313" key="3">
    <source>
        <dbReference type="Proteomes" id="UP000000305"/>
    </source>
</evidence>
<dbReference type="AlphaFoldDB" id="E9GD55"/>
<dbReference type="KEGG" id="dpx:DAPPUDRAFT_316512"/>
<keyword evidence="1" id="KW-0732">Signal</keyword>
<gene>
    <name evidence="2" type="ORF">DAPPUDRAFT_316512</name>
</gene>
<dbReference type="EMBL" id="GL732539">
    <property type="protein sequence ID" value="EFX82676.1"/>
    <property type="molecule type" value="Genomic_DNA"/>
</dbReference>
<dbReference type="InParanoid" id="E9GD55"/>